<proteinExistence type="predicted"/>
<dbReference type="Proteomes" id="UP000054337">
    <property type="component" value="Unassembled WGS sequence"/>
</dbReference>
<dbReference type="EMBL" id="KI968796">
    <property type="protein sequence ID" value="EUN23025.1"/>
    <property type="molecule type" value="Genomic_DNA"/>
</dbReference>
<protein>
    <submittedName>
        <fullName evidence="1">Uncharacterized protein</fullName>
    </submittedName>
</protein>
<gene>
    <name evidence="1" type="ORF">COCVIDRAFT_109791</name>
</gene>
<organism evidence="1 2">
    <name type="scientific">Bipolaris victoriae (strain FI3)</name>
    <name type="common">Victoria blight of oats agent</name>
    <name type="synonym">Cochliobolus victoriae</name>
    <dbReference type="NCBI Taxonomy" id="930091"/>
    <lineage>
        <taxon>Eukaryota</taxon>
        <taxon>Fungi</taxon>
        <taxon>Dikarya</taxon>
        <taxon>Ascomycota</taxon>
        <taxon>Pezizomycotina</taxon>
        <taxon>Dothideomycetes</taxon>
        <taxon>Pleosporomycetidae</taxon>
        <taxon>Pleosporales</taxon>
        <taxon>Pleosporineae</taxon>
        <taxon>Pleosporaceae</taxon>
        <taxon>Bipolaris</taxon>
    </lineage>
</organism>
<dbReference type="AlphaFoldDB" id="W7EAN3"/>
<reference evidence="1 2" key="1">
    <citation type="journal article" date="2013" name="PLoS Genet.">
        <title>Comparative genome structure, secondary metabolite, and effector coding capacity across Cochliobolus pathogens.</title>
        <authorList>
            <person name="Condon B.J."/>
            <person name="Leng Y."/>
            <person name="Wu D."/>
            <person name="Bushley K.E."/>
            <person name="Ohm R.A."/>
            <person name="Otillar R."/>
            <person name="Martin J."/>
            <person name="Schackwitz W."/>
            <person name="Grimwood J."/>
            <person name="MohdZainudin N."/>
            <person name="Xue C."/>
            <person name="Wang R."/>
            <person name="Manning V.A."/>
            <person name="Dhillon B."/>
            <person name="Tu Z.J."/>
            <person name="Steffenson B.J."/>
            <person name="Salamov A."/>
            <person name="Sun H."/>
            <person name="Lowry S."/>
            <person name="LaButti K."/>
            <person name="Han J."/>
            <person name="Copeland A."/>
            <person name="Lindquist E."/>
            <person name="Barry K."/>
            <person name="Schmutz J."/>
            <person name="Baker S.E."/>
            <person name="Ciuffetti L.M."/>
            <person name="Grigoriev I.V."/>
            <person name="Zhong S."/>
            <person name="Turgeon B.G."/>
        </authorList>
    </citation>
    <scope>NUCLEOTIDE SEQUENCE [LARGE SCALE GENOMIC DNA]</scope>
    <source>
        <strain evidence="1 2">FI3</strain>
    </source>
</reference>
<dbReference type="GeneID" id="26249646"/>
<evidence type="ECO:0000313" key="2">
    <source>
        <dbReference type="Proteomes" id="UP000054337"/>
    </source>
</evidence>
<dbReference type="RefSeq" id="XP_014552603.1">
    <property type="nucleotide sequence ID" value="XM_014697117.1"/>
</dbReference>
<keyword evidence="2" id="KW-1185">Reference proteome</keyword>
<dbReference type="HOGENOM" id="CLU_2757419_0_0_1"/>
<evidence type="ECO:0000313" key="1">
    <source>
        <dbReference type="EMBL" id="EUN23025.1"/>
    </source>
</evidence>
<accession>W7EAN3</accession>
<sequence length="70" mass="8153">MYCTSDYHGEQRTSVPRYERHGHVQDTVQKRKSYVCMHECVPSPTSQQQKETKLSRARLELAALGFLLLE</sequence>
<name>W7EAN3_BIPV3</name>